<evidence type="ECO:0000256" key="3">
    <source>
        <dbReference type="ARBA" id="ARBA00022989"/>
    </source>
</evidence>
<dbReference type="InterPro" id="IPR007452">
    <property type="entry name" value="TamB_C"/>
</dbReference>
<dbReference type="RefSeq" id="WP_352890184.1">
    <property type="nucleotide sequence ID" value="NZ_JBEPIJ010000015.1"/>
</dbReference>
<feature type="domain" description="Translocation and assembly module TamB C-terminal" evidence="5">
    <location>
        <begin position="782"/>
        <end position="1117"/>
    </location>
</feature>
<evidence type="ECO:0000256" key="2">
    <source>
        <dbReference type="ARBA" id="ARBA00022692"/>
    </source>
</evidence>
<evidence type="ECO:0000259" key="5">
    <source>
        <dbReference type="Pfam" id="PF04357"/>
    </source>
</evidence>
<organism evidence="6 7">
    <name type="scientific">Sinimarinibacterium thermocellulolyticum</name>
    <dbReference type="NCBI Taxonomy" id="3170016"/>
    <lineage>
        <taxon>Bacteria</taxon>
        <taxon>Pseudomonadati</taxon>
        <taxon>Pseudomonadota</taxon>
        <taxon>Gammaproteobacteria</taxon>
        <taxon>Nevskiales</taxon>
        <taxon>Nevskiaceae</taxon>
        <taxon>Sinimarinibacterium</taxon>
    </lineage>
</organism>
<proteinExistence type="predicted"/>
<evidence type="ECO:0000313" key="6">
    <source>
        <dbReference type="EMBL" id="MES0874800.1"/>
    </source>
</evidence>
<dbReference type="Pfam" id="PF04357">
    <property type="entry name" value="TamB"/>
    <property type="match status" value="1"/>
</dbReference>
<dbReference type="PANTHER" id="PTHR36985">
    <property type="entry name" value="TRANSLOCATION AND ASSEMBLY MODULE SUBUNIT TAMB"/>
    <property type="match status" value="1"/>
</dbReference>
<dbReference type="Proteomes" id="UP001465331">
    <property type="component" value="Unassembled WGS sequence"/>
</dbReference>
<comment type="subcellular location">
    <subcellularLocation>
        <location evidence="1">Membrane</location>
        <topology evidence="1">Single-pass membrane protein</topology>
    </subcellularLocation>
</comment>
<keyword evidence="7" id="KW-1185">Reference proteome</keyword>
<name>A0ABV2AC31_9GAMM</name>
<evidence type="ECO:0000313" key="7">
    <source>
        <dbReference type="Proteomes" id="UP001465331"/>
    </source>
</evidence>
<evidence type="ECO:0000256" key="4">
    <source>
        <dbReference type="ARBA" id="ARBA00023136"/>
    </source>
</evidence>
<sequence length="1118" mass="120375">MSAASITRMLLRVLRDASGLLLTLVAGALVFLLFTEAGAQLALRELQARLGMIRAENVGGRLWGPLHAERLVYEDDFVVVELDALSVDWSPLQALRARVAISALQAERLRVVVKPREPAAPTEPSGDALTRLPVDLVLGALRVNQVEVSLPEAEPLRFDAVVLQADWLGERVRLHTLQASTPWVGALTLAGSVRLRADAVEIEALSVAGFVDAQIEGRYGYDAASDLRLRWSALRWPPQGEVQLASEHGSLHWQGLPDDWRFALDGRLQAAGETLQIVADGHGSLAALTLTSARIDSGHGRIDARAKLQYDGLQLDAQGRVEALDPQHYLPQLEGWVQGGFRVQARLAGAAPDLRFELNLDDSRLQGHVADVDATGHWRGEVLTLERFEARAGNNHVRGAGQVLPTLSAQVQIDAAELSALLPELSGRVSARLRADGPLARPRLSGRIDAEQLTYGDYGGEQVQIRFDLDPAQRLELDASLRKLSVGTPIDSAEIDLRGTLADHRLSLAAVLPQGKVTAALAGALDLQARDWAGRIDETRIELAEFAPLVLEAPAALRLRPGRVELEPACLTADAARLCAALRPVDGARRIALRLERLELAMLEPWLGGLKAQGLIEGRGYVDLGESGLDDLRLDLGTSRLRLARAGLPPLTLLPGHLRVIEDGRALLLTAELPLERGGLAASGRLAPGEDLLARALTGELRLDVPELSWLQLLNVELQDTRGRLTGEVRAQGTLAAPRFDGRVGLSEASLRLRTPGIRLDDIEASLTGSSDGVLQVDAHARSGEGALRVDGELNPWREPLGLRLRVHGEDFLALRTPEAQVRITPDLRVELADGELHVSGVIDVPRAEITPKRIGGGVGPSTDQMIVRRGDAASGDGALGIHADVRLRLGEAVRFDGFGLTTRLIGAVRVIERPGVPTSARGELRLIDGRYEAYGQELDVETGKLLFTGGALTQPAVELRATREPREDIIVGVLVRGTLDKPQFSLFSTPAMPQEQQLSWLVLGRSLDGAGSASDRGLVADAALGLGLAGGEWLAQRFGSRIGLDEVTLGAKPGERSEQAQLTVGKYLSPKLFISYGVGLFQPGQSFRLLYDIGRGFKLATETGVESGGDLLYTIER</sequence>
<keyword evidence="4" id="KW-0472">Membrane</keyword>
<keyword evidence="3" id="KW-1133">Transmembrane helix</keyword>
<gene>
    <name evidence="6" type="ORF">ABSH63_12420</name>
</gene>
<reference evidence="6 7" key="1">
    <citation type="submission" date="2024-06" db="EMBL/GenBank/DDBJ databases">
        <authorList>
            <person name="Li Z."/>
            <person name="Jiang Y."/>
        </authorList>
    </citation>
    <scope>NUCLEOTIDE SEQUENCE [LARGE SCALE GENOMIC DNA]</scope>
    <source>
        <strain evidence="6 7">HSW-8</strain>
    </source>
</reference>
<protein>
    <submittedName>
        <fullName evidence="6">Translocation/assembly module TamB domain-containing protein</fullName>
    </submittedName>
</protein>
<evidence type="ECO:0000256" key="1">
    <source>
        <dbReference type="ARBA" id="ARBA00004167"/>
    </source>
</evidence>
<keyword evidence="2" id="KW-0812">Transmembrane</keyword>
<dbReference type="EMBL" id="JBEPIJ010000015">
    <property type="protein sequence ID" value="MES0874800.1"/>
    <property type="molecule type" value="Genomic_DNA"/>
</dbReference>
<dbReference type="PANTHER" id="PTHR36985:SF1">
    <property type="entry name" value="TRANSLOCATION AND ASSEMBLY MODULE SUBUNIT TAMB"/>
    <property type="match status" value="1"/>
</dbReference>
<comment type="caution">
    <text evidence="6">The sequence shown here is derived from an EMBL/GenBank/DDBJ whole genome shotgun (WGS) entry which is preliminary data.</text>
</comment>
<accession>A0ABV2AC31</accession>